<sequence>MDAFSFSMSGAMDLSVFRKMLRFIQLKITDKYEVPPEIIRIKDTTIATLGNISASVGKPKSKKTFNVSAIVASALSGKEVLYYKANLPVGKEKILYVDTEQSKCHCHKVMARILRLAGLPLDKEPENLKFLMLREYTPDQRRQIVSCAIEEDKRISLVIIDGIRDLLRDINSPGESQDVMGDLMRWTSHYNVHVHTVLHLNKGDDNTRGHIGTELNNKAETVLQITKSQNDNNISEVKAMHIRDKEFEPFAFCINSEVLPEIVSEYSINIERKLTVDTIPEELHRQALEEVFSNGDIAKYEELINMLQRSYSKVNYKRGKNKINDLLKYLSGRNIIEKTAVGYHYNPDFDSLQTEE</sequence>
<dbReference type="InterPro" id="IPR027417">
    <property type="entry name" value="P-loop_NTPase"/>
</dbReference>
<dbReference type="Pfam" id="PF13481">
    <property type="entry name" value="AAA_25"/>
    <property type="match status" value="1"/>
</dbReference>
<accession>A0A1G8R7M7</accession>
<reference evidence="1 2" key="1">
    <citation type="submission" date="2016-10" db="EMBL/GenBank/DDBJ databases">
        <authorList>
            <person name="de Groot N.N."/>
        </authorList>
    </citation>
    <scope>NUCLEOTIDE SEQUENCE [LARGE SCALE GENOMIC DNA]</scope>
    <source>
        <strain evidence="1 2">NLAE-zl-C57</strain>
    </source>
</reference>
<dbReference type="EMBL" id="FNDO01000128">
    <property type="protein sequence ID" value="SDJ12400.1"/>
    <property type="molecule type" value="Genomic_DNA"/>
</dbReference>
<protein>
    <submittedName>
        <fullName evidence="1">AAA domain-containing protein</fullName>
    </submittedName>
</protein>
<dbReference type="SUPFAM" id="SSF52540">
    <property type="entry name" value="P-loop containing nucleoside triphosphate hydrolases"/>
    <property type="match status" value="1"/>
</dbReference>
<organism evidence="1 2">
    <name type="scientific">Bacteroides ovatus</name>
    <dbReference type="NCBI Taxonomy" id="28116"/>
    <lineage>
        <taxon>Bacteria</taxon>
        <taxon>Pseudomonadati</taxon>
        <taxon>Bacteroidota</taxon>
        <taxon>Bacteroidia</taxon>
        <taxon>Bacteroidales</taxon>
        <taxon>Bacteroidaceae</taxon>
        <taxon>Bacteroides</taxon>
    </lineage>
</organism>
<evidence type="ECO:0000313" key="1">
    <source>
        <dbReference type="EMBL" id="SDJ12400.1"/>
    </source>
</evidence>
<dbReference type="RefSeq" id="WP_074638929.1">
    <property type="nucleotide sequence ID" value="NZ_FNDO01000128.1"/>
</dbReference>
<proteinExistence type="predicted"/>
<dbReference type="Gene3D" id="3.40.50.300">
    <property type="entry name" value="P-loop containing nucleotide triphosphate hydrolases"/>
    <property type="match status" value="1"/>
</dbReference>
<evidence type="ECO:0000313" key="2">
    <source>
        <dbReference type="Proteomes" id="UP000181870"/>
    </source>
</evidence>
<gene>
    <name evidence="1" type="ORF">SAMN05192582_11285</name>
</gene>
<dbReference type="Proteomes" id="UP000181870">
    <property type="component" value="Unassembled WGS sequence"/>
</dbReference>
<dbReference type="AlphaFoldDB" id="A0A1G8R7M7"/>
<name>A0A1G8R7M7_BACOV</name>